<comment type="caution">
    <text evidence="9">The sequence shown here is derived from an EMBL/GenBank/DDBJ whole genome shotgun (WGS) entry which is preliminary data.</text>
</comment>
<evidence type="ECO:0000256" key="4">
    <source>
        <dbReference type="ARBA" id="ARBA00022801"/>
    </source>
</evidence>
<dbReference type="SUPFAM" id="SSF51261">
    <property type="entry name" value="Duplicated hybrid motif"/>
    <property type="match status" value="1"/>
</dbReference>
<evidence type="ECO:0000256" key="2">
    <source>
        <dbReference type="ARBA" id="ARBA00022670"/>
    </source>
</evidence>
<gene>
    <name evidence="9" type="ORF">DDE20_09850</name>
</gene>
<evidence type="ECO:0000256" key="1">
    <source>
        <dbReference type="ARBA" id="ARBA00001947"/>
    </source>
</evidence>
<feature type="signal peptide" evidence="7">
    <location>
        <begin position="1"/>
        <end position="28"/>
    </location>
</feature>
<keyword evidence="7" id="KW-0732">Signal</keyword>
<dbReference type="EMBL" id="QDKM01000003">
    <property type="protein sequence ID" value="PVH29301.1"/>
    <property type="molecule type" value="Genomic_DNA"/>
</dbReference>
<keyword evidence="10" id="KW-1185">Reference proteome</keyword>
<dbReference type="InterPro" id="IPR050570">
    <property type="entry name" value="Cell_wall_metabolism_enzyme"/>
</dbReference>
<feature type="chain" id="PRO_5015501883" evidence="7">
    <location>
        <begin position="29"/>
        <end position="386"/>
    </location>
</feature>
<evidence type="ECO:0000256" key="6">
    <source>
        <dbReference type="ARBA" id="ARBA00023049"/>
    </source>
</evidence>
<keyword evidence="4" id="KW-0378">Hydrolase</keyword>
<dbReference type="AlphaFoldDB" id="A0A2T8HV59"/>
<dbReference type="GO" id="GO:0046872">
    <property type="term" value="F:metal ion binding"/>
    <property type="evidence" value="ECO:0007669"/>
    <property type="project" value="UniProtKB-KW"/>
</dbReference>
<evidence type="ECO:0000256" key="7">
    <source>
        <dbReference type="SAM" id="SignalP"/>
    </source>
</evidence>
<dbReference type="Pfam" id="PF01551">
    <property type="entry name" value="Peptidase_M23"/>
    <property type="match status" value="1"/>
</dbReference>
<dbReference type="PANTHER" id="PTHR21666">
    <property type="entry name" value="PEPTIDASE-RELATED"/>
    <property type="match status" value="1"/>
</dbReference>
<dbReference type="Proteomes" id="UP000245911">
    <property type="component" value="Unassembled WGS sequence"/>
</dbReference>
<sequence length="386" mass="40855">MHVARRFAQVLALITGLGAGICATPALADPAQTARDAALSLLSAIDGLAEAREADNQVAALTGAIRAHENGLMALRAGLRDATLRLVTINRLFERQQEQVSRLLGAMMSAERVEGPAMLVHPQGPLATARAGMMMADLAPAMQAQAARIGQFARELEELRALRQVAIETLDAGLISLQNARSELSQAMADRRDLPPRVGDDEARMLTLLESVTTLEELARGLAERPAGLSANLPVFAAARGRLPMPVVGTVLHRAGEEDAAGITRPGVVLATEPGALVVSPWHGTVRYRGPLLDYGNVVLIEPGEGWLIVLAGLDTVYPRAGEILAQGDALGLMPGAQPAGPNATAESIDEFVRPDPVAARNETLYLELRENGQAIDPADWFDLSG</sequence>
<evidence type="ECO:0000256" key="3">
    <source>
        <dbReference type="ARBA" id="ARBA00022723"/>
    </source>
</evidence>
<dbReference type="GO" id="GO:0004222">
    <property type="term" value="F:metalloendopeptidase activity"/>
    <property type="evidence" value="ECO:0007669"/>
    <property type="project" value="TreeGrafter"/>
</dbReference>
<dbReference type="PANTHER" id="PTHR21666:SF288">
    <property type="entry name" value="CELL DIVISION PROTEIN YTFB"/>
    <property type="match status" value="1"/>
</dbReference>
<dbReference type="InterPro" id="IPR016047">
    <property type="entry name" value="M23ase_b-sheet_dom"/>
</dbReference>
<evidence type="ECO:0000256" key="5">
    <source>
        <dbReference type="ARBA" id="ARBA00022833"/>
    </source>
</evidence>
<evidence type="ECO:0000259" key="8">
    <source>
        <dbReference type="Pfam" id="PF01551"/>
    </source>
</evidence>
<feature type="domain" description="M23ase beta-sheet core" evidence="8">
    <location>
        <begin position="266"/>
        <end position="378"/>
    </location>
</feature>
<comment type="cofactor">
    <cofactor evidence="1">
        <name>Zn(2+)</name>
        <dbReference type="ChEBI" id="CHEBI:29105"/>
    </cofactor>
</comment>
<proteinExistence type="predicted"/>
<dbReference type="Gene3D" id="2.70.70.10">
    <property type="entry name" value="Glucose Permease (Domain IIA)"/>
    <property type="match status" value="1"/>
</dbReference>
<dbReference type="OrthoDB" id="9809144at2"/>
<dbReference type="InterPro" id="IPR011055">
    <property type="entry name" value="Dup_hybrid_motif"/>
</dbReference>
<keyword evidence="2" id="KW-0645">Protease</keyword>
<keyword evidence="3" id="KW-0479">Metal-binding</keyword>
<protein>
    <submittedName>
        <fullName evidence="9">Peptidase M23</fullName>
    </submittedName>
</protein>
<dbReference type="GO" id="GO:0006508">
    <property type="term" value="P:proteolysis"/>
    <property type="evidence" value="ECO:0007669"/>
    <property type="project" value="UniProtKB-KW"/>
</dbReference>
<name>A0A2T8HV59_9RHOB</name>
<dbReference type="CDD" id="cd12797">
    <property type="entry name" value="M23_peptidase"/>
    <property type="match status" value="1"/>
</dbReference>
<reference evidence="9 10" key="1">
    <citation type="submission" date="2018-04" db="EMBL/GenBank/DDBJ databases">
        <title>Pararhodobacter oceanense sp. nov., isolated from marine intertidal sediment.</title>
        <authorList>
            <person name="Wang X.-L."/>
            <person name="Du Z.-J."/>
        </authorList>
    </citation>
    <scope>NUCLEOTIDE SEQUENCE [LARGE SCALE GENOMIC DNA]</scope>
    <source>
        <strain evidence="9 10">AM505</strain>
    </source>
</reference>
<dbReference type="RefSeq" id="WP_116558299.1">
    <property type="nucleotide sequence ID" value="NZ_QDKM01000003.1"/>
</dbReference>
<evidence type="ECO:0000313" key="9">
    <source>
        <dbReference type="EMBL" id="PVH29301.1"/>
    </source>
</evidence>
<accession>A0A2T8HV59</accession>
<keyword evidence="6" id="KW-0482">Metalloprotease</keyword>
<evidence type="ECO:0000313" key="10">
    <source>
        <dbReference type="Proteomes" id="UP000245911"/>
    </source>
</evidence>
<organism evidence="9 10">
    <name type="scientific">Pararhodobacter oceanensis</name>
    <dbReference type="NCBI Taxonomy" id="2172121"/>
    <lineage>
        <taxon>Bacteria</taxon>
        <taxon>Pseudomonadati</taxon>
        <taxon>Pseudomonadota</taxon>
        <taxon>Alphaproteobacteria</taxon>
        <taxon>Rhodobacterales</taxon>
        <taxon>Paracoccaceae</taxon>
        <taxon>Pararhodobacter</taxon>
    </lineage>
</organism>
<keyword evidence="5" id="KW-0862">Zinc</keyword>